<gene>
    <name evidence="1" type="ORF">SPACI_037360</name>
</gene>
<dbReference type="RefSeq" id="WP_093795967.1">
    <property type="nucleotide sequence ID" value="NZ_CP155571.1"/>
</dbReference>
<organism evidence="1 2">
    <name type="scientific">Sporomusa acidovorans (strain ATCC 49682 / DSM 3132 / Mol)</name>
    <dbReference type="NCBI Taxonomy" id="1123286"/>
    <lineage>
        <taxon>Bacteria</taxon>
        <taxon>Bacillati</taxon>
        <taxon>Bacillota</taxon>
        <taxon>Negativicutes</taxon>
        <taxon>Selenomonadales</taxon>
        <taxon>Sporomusaceae</taxon>
        <taxon>Sporomusa</taxon>
    </lineage>
</organism>
<keyword evidence="2" id="KW-1185">Reference proteome</keyword>
<protein>
    <submittedName>
        <fullName evidence="1">Uncharacterized protein</fullName>
    </submittedName>
</protein>
<accession>A0ABZ3J5H3</accession>
<proteinExistence type="predicted"/>
<dbReference type="EMBL" id="CP155571">
    <property type="protein sequence ID" value="XFO73629.1"/>
    <property type="molecule type" value="Genomic_DNA"/>
</dbReference>
<sequence>MRACSLVCMIGLVFLLIDQCYSGVNGGRLFIGGFVAVAVWTDCERWLRYRLKRRKYLLENRSRG</sequence>
<evidence type="ECO:0000313" key="1">
    <source>
        <dbReference type="EMBL" id="XFO73629.1"/>
    </source>
</evidence>
<dbReference type="Proteomes" id="UP000216052">
    <property type="component" value="Chromosome"/>
</dbReference>
<evidence type="ECO:0000313" key="2">
    <source>
        <dbReference type="Proteomes" id="UP000216052"/>
    </source>
</evidence>
<name>A0ABZ3J5H3_SPOA4</name>
<reference evidence="1" key="1">
    <citation type="submission" date="2024-05" db="EMBL/GenBank/DDBJ databases">
        <title>Isolation and characterization of Sporomusa carbonis sp. nov., a carboxydotrophic hydrogenogen in the genus of Sporomusa isolated from a charcoal burning pile.</title>
        <authorList>
            <person name="Boeer T."/>
            <person name="Rosenbaum F."/>
            <person name="Eysell L."/>
            <person name="Mueller V."/>
            <person name="Daniel R."/>
            <person name="Poehlein A."/>
        </authorList>
    </citation>
    <scope>NUCLEOTIDE SEQUENCE [LARGE SCALE GENOMIC DNA]</scope>
    <source>
        <strain evidence="1">DSM 3132</strain>
    </source>
</reference>